<dbReference type="Pfam" id="PF08818">
    <property type="entry name" value="DUF1801"/>
    <property type="match status" value="1"/>
</dbReference>
<dbReference type="eggNOG" id="COG5646">
    <property type="taxonomic scope" value="Bacteria"/>
</dbReference>
<evidence type="ECO:0000313" key="2">
    <source>
        <dbReference type="EMBL" id="AEN98579.1"/>
    </source>
</evidence>
<proteinExistence type="predicted"/>
<name>G2KTY6_FRUST</name>
<dbReference type="RefSeq" id="WP_014081444.1">
    <property type="nucleotide sequence ID" value="NC_015978.1"/>
</dbReference>
<gene>
    <name evidence="2" type="ordered locus">LSA_00950</name>
</gene>
<feature type="domain" description="YdhG-like" evidence="1">
    <location>
        <begin position="16"/>
        <end position="111"/>
    </location>
</feature>
<dbReference type="STRING" id="714313.LSA_00950"/>
<dbReference type="KEGG" id="lsn:LSA_00950"/>
<dbReference type="HOGENOM" id="CLU_162718_0_0_9"/>
<reference evidence="2 3" key="1">
    <citation type="journal article" date="2011" name="Microb. Cell Fact.">
        <title>Genomic analysis reveals Lactobacillus sanfranciscensis as stable element in traditional sourdoughs.</title>
        <authorList>
            <person name="Vogel R.F."/>
            <person name="Pavlovic M."/>
            <person name="Ehrmann M.A."/>
            <person name="Wiezer A."/>
            <person name="Liesegang H."/>
            <person name="Offschanka S."/>
            <person name="Voget S."/>
            <person name="Angelov A."/>
            <person name="Bocker G."/>
            <person name="Liebl W."/>
        </authorList>
    </citation>
    <scope>NUCLEOTIDE SEQUENCE [LARGE SCALE GENOMIC DNA]</scope>
    <source>
        <strain evidence="2 3">TMW 1.1304</strain>
    </source>
</reference>
<evidence type="ECO:0000313" key="3">
    <source>
        <dbReference type="Proteomes" id="UP000001285"/>
    </source>
</evidence>
<dbReference type="EMBL" id="CP002461">
    <property type="protein sequence ID" value="AEN98579.1"/>
    <property type="molecule type" value="Genomic_DNA"/>
</dbReference>
<dbReference type="InterPro" id="IPR014922">
    <property type="entry name" value="YdhG-like"/>
</dbReference>
<organism evidence="2 3">
    <name type="scientific">Fructilactobacillus sanfranciscensis (strain TMW 1.1304)</name>
    <name type="common">Lactobacillus sanfranciscensis</name>
    <dbReference type="NCBI Taxonomy" id="714313"/>
    <lineage>
        <taxon>Bacteria</taxon>
        <taxon>Bacillati</taxon>
        <taxon>Bacillota</taxon>
        <taxon>Bacilli</taxon>
        <taxon>Lactobacillales</taxon>
        <taxon>Lactobacillaceae</taxon>
        <taxon>Fructilactobacillus</taxon>
    </lineage>
</organism>
<dbReference type="Gene3D" id="3.90.1150.200">
    <property type="match status" value="1"/>
</dbReference>
<dbReference type="OrthoDB" id="384795at2"/>
<protein>
    <recommendedName>
        <fullName evidence="1">YdhG-like domain-containing protein</fullName>
    </recommendedName>
</protein>
<dbReference type="Proteomes" id="UP000001285">
    <property type="component" value="Chromosome"/>
</dbReference>
<accession>G2KTY6</accession>
<keyword evidence="3" id="KW-1185">Reference proteome</keyword>
<dbReference type="SUPFAM" id="SSF159888">
    <property type="entry name" value="YdhG-like"/>
    <property type="match status" value="1"/>
</dbReference>
<dbReference type="AlphaFoldDB" id="G2KTY6"/>
<evidence type="ECO:0000259" key="1">
    <source>
        <dbReference type="Pfam" id="PF08818"/>
    </source>
</evidence>
<sequence length="133" mass="15870">MKTLPEYLIAISNPDHRQKFTEVLDWVKTNYPNLEFIMKYNQPMFLDHNSYITGFNPAKNHYSIGLEGQEIVKHFIPEIEAIGLKYGHKTIQIPYDIRIPSNLFKKIIDFKIEQKKDLKTFWLPPEKRFKSEQ</sequence>